<keyword evidence="1" id="KW-0472">Membrane</keyword>
<dbReference type="AlphaFoldDB" id="A0A285JAC3"/>
<accession>A0A285JAC3</accession>
<evidence type="ECO:0000256" key="1">
    <source>
        <dbReference type="SAM" id="Phobius"/>
    </source>
</evidence>
<name>A0A285JAC3_9ACTN</name>
<feature type="transmembrane region" description="Helical" evidence="1">
    <location>
        <begin position="61"/>
        <end position="83"/>
    </location>
</feature>
<evidence type="ECO:0000313" key="3">
    <source>
        <dbReference type="Proteomes" id="UP000219612"/>
    </source>
</evidence>
<feature type="transmembrane region" description="Helical" evidence="1">
    <location>
        <begin position="6"/>
        <end position="25"/>
    </location>
</feature>
<dbReference type="InterPro" id="IPR036259">
    <property type="entry name" value="MFS_trans_sf"/>
</dbReference>
<keyword evidence="1" id="KW-1133">Transmembrane helix</keyword>
<feature type="transmembrane region" description="Helical" evidence="1">
    <location>
        <begin position="95"/>
        <end position="120"/>
    </location>
</feature>
<feature type="transmembrane region" description="Helical" evidence="1">
    <location>
        <begin position="126"/>
        <end position="146"/>
    </location>
</feature>
<keyword evidence="3" id="KW-1185">Reference proteome</keyword>
<evidence type="ECO:0000313" key="2">
    <source>
        <dbReference type="EMBL" id="SNY57270.1"/>
    </source>
</evidence>
<dbReference type="Gene3D" id="1.20.1720.10">
    <property type="entry name" value="Multidrug resistance protein D"/>
    <property type="match status" value="1"/>
</dbReference>
<dbReference type="Proteomes" id="UP000219612">
    <property type="component" value="Unassembled WGS sequence"/>
</dbReference>
<proteinExistence type="predicted"/>
<dbReference type="SUPFAM" id="SSF103473">
    <property type="entry name" value="MFS general substrate transporter"/>
    <property type="match status" value="1"/>
</dbReference>
<keyword evidence="1" id="KW-0812">Transmembrane</keyword>
<dbReference type="EMBL" id="OBDY01000018">
    <property type="protein sequence ID" value="SNY57270.1"/>
    <property type="molecule type" value="Genomic_DNA"/>
</dbReference>
<gene>
    <name evidence="2" type="ORF">SAMN05421748_11887</name>
</gene>
<reference evidence="3" key="1">
    <citation type="submission" date="2017-09" db="EMBL/GenBank/DDBJ databases">
        <authorList>
            <person name="Varghese N."/>
            <person name="Submissions S."/>
        </authorList>
    </citation>
    <scope>NUCLEOTIDE SEQUENCE [LARGE SCALE GENOMIC DNA]</scope>
    <source>
        <strain evidence="3">CGMCC 4.6857</strain>
    </source>
</reference>
<sequence length="165" mass="16542">MSEQQFAYVFAGGAVGLIGATQLNVRLLRRWQPSQILGFALVVGVLGGVALLAVAETGFGGLWGLLIPLWIVLAAVGLAMPNAPALALSRHGEAAGTAAALLGAVQFGVGALAAPLVGVLGNGSTGMAIIVFGGMAAANVVLWLVVRPMSLPVEEPSADVLVAVH</sequence>
<organism evidence="2 3">
    <name type="scientific">Paractinoplanes atraurantiacus</name>
    <dbReference type="NCBI Taxonomy" id="1036182"/>
    <lineage>
        <taxon>Bacteria</taxon>
        <taxon>Bacillati</taxon>
        <taxon>Actinomycetota</taxon>
        <taxon>Actinomycetes</taxon>
        <taxon>Micromonosporales</taxon>
        <taxon>Micromonosporaceae</taxon>
        <taxon>Paractinoplanes</taxon>
    </lineage>
</organism>
<protein>
    <submittedName>
        <fullName evidence="2">MFS transporter, DHA1 family, bicyclomycin/chloramphenicol resistance protein</fullName>
    </submittedName>
</protein>
<feature type="transmembrane region" description="Helical" evidence="1">
    <location>
        <begin position="37"/>
        <end position="55"/>
    </location>
</feature>